<dbReference type="Proteomes" id="UP001165289">
    <property type="component" value="Unassembled WGS sequence"/>
</dbReference>
<evidence type="ECO:0000313" key="2">
    <source>
        <dbReference type="Proteomes" id="UP001165289"/>
    </source>
</evidence>
<evidence type="ECO:0000313" key="1">
    <source>
        <dbReference type="EMBL" id="KAI6650577.1"/>
    </source>
</evidence>
<proteinExistence type="predicted"/>
<gene>
    <name evidence="1" type="ORF">LOD99_7627</name>
</gene>
<dbReference type="EMBL" id="JAKMXF010000310">
    <property type="protein sequence ID" value="KAI6650577.1"/>
    <property type="molecule type" value="Genomic_DNA"/>
</dbReference>
<accession>A0AAV7JP06</accession>
<comment type="caution">
    <text evidence="1">The sequence shown here is derived from an EMBL/GenBank/DDBJ whole genome shotgun (WGS) entry which is preliminary data.</text>
</comment>
<organism evidence="1 2">
    <name type="scientific">Oopsacas minuta</name>
    <dbReference type="NCBI Taxonomy" id="111878"/>
    <lineage>
        <taxon>Eukaryota</taxon>
        <taxon>Metazoa</taxon>
        <taxon>Porifera</taxon>
        <taxon>Hexactinellida</taxon>
        <taxon>Hexasterophora</taxon>
        <taxon>Lyssacinosida</taxon>
        <taxon>Leucopsacidae</taxon>
        <taxon>Oopsacas</taxon>
    </lineage>
</organism>
<name>A0AAV7JP06_9METZ</name>
<keyword evidence="2" id="KW-1185">Reference proteome</keyword>
<dbReference type="AlphaFoldDB" id="A0AAV7JP06"/>
<protein>
    <submittedName>
        <fullName evidence="1">Uncharacterized protein</fullName>
    </submittedName>
</protein>
<reference evidence="1 2" key="1">
    <citation type="journal article" date="2023" name="BMC Biol.">
        <title>The compact genome of the sponge Oopsacas minuta (Hexactinellida) is lacking key metazoan core genes.</title>
        <authorList>
            <person name="Santini S."/>
            <person name="Schenkelaars Q."/>
            <person name="Jourda C."/>
            <person name="Duchesne M."/>
            <person name="Belahbib H."/>
            <person name="Rocher C."/>
            <person name="Selva M."/>
            <person name="Riesgo A."/>
            <person name="Vervoort M."/>
            <person name="Leys S.P."/>
            <person name="Kodjabachian L."/>
            <person name="Le Bivic A."/>
            <person name="Borchiellini C."/>
            <person name="Claverie J.M."/>
            <person name="Renard E."/>
        </authorList>
    </citation>
    <scope>NUCLEOTIDE SEQUENCE [LARGE SCALE GENOMIC DNA]</scope>
    <source>
        <strain evidence="1">SPO-2</strain>
    </source>
</reference>
<sequence length="178" mass="20356">MATYSSRHPIERNLKLTPFALAIVKAQINQCMQYSVDAIFNVSEGKIYEVNSIVRDSVEREGFSGGTNKEKLTSMDLGLSKVFTKSSRKTTLTSCTCLFPPSWGLPYRHMLIVYHHEKITNFHDKAIVDFWKIENQADHSPNINSCIGSHNVIELQENDQNNPILTKDERYNILTTEF</sequence>